<name>A0ABQ9FBA1_TEGGR</name>
<dbReference type="Proteomes" id="UP001217089">
    <property type="component" value="Unassembled WGS sequence"/>
</dbReference>
<accession>A0ABQ9FBA1</accession>
<organism evidence="1 2">
    <name type="scientific">Tegillarca granosa</name>
    <name type="common">Malaysian cockle</name>
    <name type="synonym">Anadara granosa</name>
    <dbReference type="NCBI Taxonomy" id="220873"/>
    <lineage>
        <taxon>Eukaryota</taxon>
        <taxon>Metazoa</taxon>
        <taxon>Spiralia</taxon>
        <taxon>Lophotrochozoa</taxon>
        <taxon>Mollusca</taxon>
        <taxon>Bivalvia</taxon>
        <taxon>Autobranchia</taxon>
        <taxon>Pteriomorphia</taxon>
        <taxon>Arcoida</taxon>
        <taxon>Arcoidea</taxon>
        <taxon>Arcidae</taxon>
        <taxon>Tegillarca</taxon>
    </lineage>
</organism>
<reference evidence="1 2" key="1">
    <citation type="submission" date="2022-12" db="EMBL/GenBank/DDBJ databases">
        <title>Chromosome-level genome of Tegillarca granosa.</title>
        <authorList>
            <person name="Kim J."/>
        </authorList>
    </citation>
    <scope>NUCLEOTIDE SEQUENCE [LARGE SCALE GENOMIC DNA]</scope>
    <source>
        <strain evidence="1">Teg-2019</strain>
        <tissue evidence="1">Adductor muscle</tissue>
    </source>
</reference>
<gene>
    <name evidence="1" type="ORF">KUTeg_006767</name>
</gene>
<dbReference type="InterPro" id="IPR052943">
    <property type="entry name" value="TMTC_O-mannosyl-trnsfr"/>
</dbReference>
<proteinExistence type="predicted"/>
<sequence>MTSNFSLHETSSTPPGNYYTTYFISFITWLNKESFVDIFGSKTLKIKVKLSKFLSTVSAFVVLLQPAAAKTNSYIYGKSGEINNKERLPAKNGHIESKADAKSTAVLEILSKFSQLGVPKSMHKNKVVNCEELLLLVVKNVLLQIMMVMKKKKKNLLFHSWSCLTRIRREGTLSSTRPPKETELWLYGRHFISYYAGHFITCVQYPAGQSFIFTIKSPLAAALATLMEAAILLESDKKNKCQKACLKNRNTVIRIFVAIIACLCYSNSLNGDFVHDDIFAIKNNRDVTGKTELYLLFHNDFWGKPMLENTSHKSYRPLTTLTFRQVFTFDLE</sequence>
<protein>
    <submittedName>
        <fullName evidence="1">Uncharacterized protein</fullName>
    </submittedName>
</protein>
<keyword evidence="2" id="KW-1185">Reference proteome</keyword>
<dbReference type="PANTHER" id="PTHR44809">
    <property type="match status" value="1"/>
</dbReference>
<evidence type="ECO:0000313" key="2">
    <source>
        <dbReference type="Proteomes" id="UP001217089"/>
    </source>
</evidence>
<evidence type="ECO:0000313" key="1">
    <source>
        <dbReference type="EMBL" id="KAJ8314617.1"/>
    </source>
</evidence>
<comment type="caution">
    <text evidence="1">The sequence shown here is derived from an EMBL/GenBank/DDBJ whole genome shotgun (WGS) entry which is preliminary data.</text>
</comment>
<dbReference type="EMBL" id="JARBDR010000337">
    <property type="protein sequence ID" value="KAJ8314617.1"/>
    <property type="molecule type" value="Genomic_DNA"/>
</dbReference>
<dbReference type="PANTHER" id="PTHR44809:SF1">
    <property type="entry name" value="PROTEIN O-MANNOSYL-TRANSFERASE TMTC1"/>
    <property type="match status" value="1"/>
</dbReference>